<dbReference type="AlphaFoldDB" id="A0A1M4TZZ8"/>
<dbReference type="EMBL" id="FQVL01000001">
    <property type="protein sequence ID" value="SHE50010.1"/>
    <property type="molecule type" value="Genomic_DNA"/>
</dbReference>
<dbReference type="InterPro" id="IPR050546">
    <property type="entry name" value="Glycosyl_Hydrlase_16"/>
</dbReference>
<dbReference type="InterPro" id="IPR013320">
    <property type="entry name" value="ConA-like_dom_sf"/>
</dbReference>
<accession>A0A1M4TZZ8</accession>
<protein>
    <submittedName>
        <fullName evidence="3">Glycosyl hydrolases family 16</fullName>
    </submittedName>
</protein>
<dbReference type="CDD" id="cd08023">
    <property type="entry name" value="GH16_laminarinase_like"/>
    <property type="match status" value="1"/>
</dbReference>
<dbReference type="SUPFAM" id="SSF49899">
    <property type="entry name" value="Concanavalin A-like lectins/glucanases"/>
    <property type="match status" value="1"/>
</dbReference>
<name>A0A1M4TZZ8_9BACL</name>
<dbReference type="Pfam" id="PF00722">
    <property type="entry name" value="Glyco_hydro_16"/>
    <property type="match status" value="1"/>
</dbReference>
<evidence type="ECO:0000313" key="3">
    <source>
        <dbReference type="EMBL" id="SHE50010.1"/>
    </source>
</evidence>
<gene>
    <name evidence="3" type="ORF">SAMN05444392_101733</name>
</gene>
<dbReference type="PANTHER" id="PTHR10963">
    <property type="entry name" value="GLYCOSYL HYDROLASE-RELATED"/>
    <property type="match status" value="1"/>
</dbReference>
<keyword evidence="4" id="KW-1185">Reference proteome</keyword>
<dbReference type="RefSeq" id="WP_073152100.1">
    <property type="nucleotide sequence ID" value="NZ_FQVL01000001.1"/>
</dbReference>
<dbReference type="InterPro" id="IPR000757">
    <property type="entry name" value="Beta-glucanase-like"/>
</dbReference>
<dbReference type="GO" id="GO:0005975">
    <property type="term" value="P:carbohydrate metabolic process"/>
    <property type="evidence" value="ECO:0007669"/>
    <property type="project" value="InterPro"/>
</dbReference>
<dbReference type="Gene3D" id="2.60.120.200">
    <property type="match status" value="1"/>
</dbReference>
<proteinExistence type="inferred from homology"/>
<reference evidence="3 4" key="1">
    <citation type="submission" date="2016-11" db="EMBL/GenBank/DDBJ databases">
        <authorList>
            <person name="Jaros S."/>
            <person name="Januszkiewicz K."/>
            <person name="Wedrychowicz H."/>
        </authorList>
    </citation>
    <scope>NUCLEOTIDE SEQUENCE [LARGE SCALE GENOMIC DNA]</scope>
    <source>
        <strain evidence="3 4">DSM 44666</strain>
    </source>
</reference>
<dbReference type="PROSITE" id="PS51762">
    <property type="entry name" value="GH16_2"/>
    <property type="match status" value="1"/>
</dbReference>
<dbReference type="GO" id="GO:0004553">
    <property type="term" value="F:hydrolase activity, hydrolyzing O-glycosyl compounds"/>
    <property type="evidence" value="ECO:0007669"/>
    <property type="project" value="InterPro"/>
</dbReference>
<evidence type="ECO:0000313" key="4">
    <source>
        <dbReference type="Proteomes" id="UP000184476"/>
    </source>
</evidence>
<dbReference type="STRING" id="112248.SAMN05444392_101733"/>
<dbReference type="Proteomes" id="UP000184476">
    <property type="component" value="Unassembled WGS sequence"/>
</dbReference>
<sequence>MRKWVFLFSLIGLIALSIFSSIPKNFTAITKTTEDHNTYIEKKLPTITTNSGVWEQVFIDDFQSNQLNKNKWTSLFQKDNYNEELQFYTPKNVNLSNGFLNLTAKKERKQGKLYTSGLVNMKDKFTFLYGRVDIRMKVPFKPGMLPALWLLPANNQLPEVDIFEAPGLEPKRVYMVNHWRKKGELVSKSTFYDLRYPNKFHTYTLEWEKNELRWYIDDIFMRKTNQGVPQERMYLILNLAVGGKWPGSPKKSTTFPITMQIDSVKIYKKKAE</sequence>
<keyword evidence="3" id="KW-0378">Hydrolase</keyword>
<comment type="similarity">
    <text evidence="1">Belongs to the glycosyl hydrolase 16 family.</text>
</comment>
<dbReference type="OrthoDB" id="9809583at2"/>
<dbReference type="PANTHER" id="PTHR10963:SF55">
    <property type="entry name" value="GLYCOSIDE HYDROLASE FAMILY 16 PROTEIN"/>
    <property type="match status" value="1"/>
</dbReference>
<evidence type="ECO:0000256" key="1">
    <source>
        <dbReference type="ARBA" id="ARBA00006865"/>
    </source>
</evidence>
<organism evidence="3 4">
    <name type="scientific">Seinonella peptonophila</name>
    <dbReference type="NCBI Taxonomy" id="112248"/>
    <lineage>
        <taxon>Bacteria</taxon>
        <taxon>Bacillati</taxon>
        <taxon>Bacillota</taxon>
        <taxon>Bacilli</taxon>
        <taxon>Bacillales</taxon>
        <taxon>Thermoactinomycetaceae</taxon>
        <taxon>Seinonella</taxon>
    </lineage>
</organism>
<feature type="domain" description="GH16" evidence="2">
    <location>
        <begin position="32"/>
        <end position="272"/>
    </location>
</feature>
<evidence type="ECO:0000259" key="2">
    <source>
        <dbReference type="PROSITE" id="PS51762"/>
    </source>
</evidence>